<dbReference type="EMBL" id="CP047656">
    <property type="protein sequence ID" value="QHJ11755.1"/>
    <property type="molecule type" value="Genomic_DNA"/>
</dbReference>
<keyword evidence="2" id="KW-1185">Reference proteome</keyword>
<dbReference type="AlphaFoldDB" id="A0A857JIB1"/>
<dbReference type="Proteomes" id="UP000464524">
    <property type="component" value="Chromosome"/>
</dbReference>
<dbReference type="RefSeq" id="WP_160179551.1">
    <property type="nucleotide sequence ID" value="NZ_CP047656.1"/>
</dbReference>
<sequence>MSLYHRTSNRAPLALDVRIRHMGKEIGDSCTRNISPFGAFIEMPHSTLCTDDFIEMYFTNDQKDNAYLLQKGLITHCSQEGIGVLFAYDSDEFRQMLHKKMPKKHRSRVFSS</sequence>
<gene>
    <name evidence="1" type="ORF">FX988_01991</name>
</gene>
<dbReference type="Gene3D" id="2.40.10.220">
    <property type="entry name" value="predicted glycosyltransferase like domains"/>
    <property type="match status" value="1"/>
</dbReference>
<protein>
    <recommendedName>
        <fullName evidence="3">PilZ domain-containing protein</fullName>
    </recommendedName>
</protein>
<evidence type="ECO:0000313" key="2">
    <source>
        <dbReference type="Proteomes" id="UP000464524"/>
    </source>
</evidence>
<reference evidence="1 2" key="1">
    <citation type="submission" date="2019-12" db="EMBL/GenBank/DDBJ databases">
        <title>Genome sequencing and assembly of endphytes of Porphyra tenera.</title>
        <authorList>
            <person name="Park J.M."/>
            <person name="Shin R."/>
            <person name="Jo S.H."/>
        </authorList>
    </citation>
    <scope>NUCLEOTIDE SEQUENCE [LARGE SCALE GENOMIC DNA]</scope>
    <source>
        <strain evidence="1 2">GPM4</strain>
    </source>
</reference>
<name>A0A857JIB1_9ALTE</name>
<proteinExistence type="predicted"/>
<accession>A0A857JIB1</accession>
<evidence type="ECO:0008006" key="3">
    <source>
        <dbReference type="Google" id="ProtNLM"/>
    </source>
</evidence>
<evidence type="ECO:0000313" key="1">
    <source>
        <dbReference type="EMBL" id="QHJ11755.1"/>
    </source>
</evidence>
<dbReference type="OrthoDB" id="6386176at2"/>
<organism evidence="1 2">
    <name type="scientific">Paraglaciecola mesophila</name>
    <dbReference type="NCBI Taxonomy" id="197222"/>
    <lineage>
        <taxon>Bacteria</taxon>
        <taxon>Pseudomonadati</taxon>
        <taxon>Pseudomonadota</taxon>
        <taxon>Gammaproteobacteria</taxon>
        <taxon>Alteromonadales</taxon>
        <taxon>Alteromonadaceae</taxon>
        <taxon>Paraglaciecola</taxon>
    </lineage>
</organism>
<dbReference type="KEGG" id="pmes:FX988_01991"/>
<dbReference type="SUPFAM" id="SSF141371">
    <property type="entry name" value="PilZ domain-like"/>
    <property type="match status" value="1"/>
</dbReference>